<dbReference type="Proteomes" id="UP000232453">
    <property type="component" value="Unassembled WGS sequence"/>
</dbReference>
<evidence type="ECO:0000313" key="5">
    <source>
        <dbReference type="Proteomes" id="UP000232453"/>
    </source>
</evidence>
<keyword evidence="1" id="KW-0175">Coiled coil</keyword>
<evidence type="ECO:0000313" key="4">
    <source>
        <dbReference type="EMBL" id="PKB41230.1"/>
    </source>
</evidence>
<dbReference type="PRINTS" id="PR00507">
    <property type="entry name" value="N12N6MTFRASE"/>
</dbReference>
<proteinExistence type="predicted"/>
<dbReference type="Gene3D" id="3.40.50.150">
    <property type="entry name" value="Vaccinia Virus protein VP39"/>
    <property type="match status" value="1"/>
</dbReference>
<keyword evidence="4" id="KW-0808">Transferase</keyword>
<organism evidence="4 5">
    <name type="scientific">Pseudonocardia alni</name>
    <name type="common">Amycolata alni</name>
    <dbReference type="NCBI Taxonomy" id="33907"/>
    <lineage>
        <taxon>Bacteria</taxon>
        <taxon>Bacillati</taxon>
        <taxon>Actinomycetota</taxon>
        <taxon>Actinomycetes</taxon>
        <taxon>Pseudonocardiales</taxon>
        <taxon>Pseudonocardiaceae</taxon>
        <taxon>Pseudonocardia</taxon>
    </lineage>
</organism>
<dbReference type="SMART" id="SM00487">
    <property type="entry name" value="DEXDc"/>
    <property type="match status" value="1"/>
</dbReference>
<evidence type="ECO:0000256" key="1">
    <source>
        <dbReference type="SAM" id="Coils"/>
    </source>
</evidence>
<accession>A0AA44UUV4</accession>
<dbReference type="PANTHER" id="PTHR41313">
    <property type="entry name" value="ADENINE-SPECIFIC METHYLTRANSFERASE"/>
    <property type="match status" value="1"/>
</dbReference>
<dbReference type="InterPro" id="IPR027417">
    <property type="entry name" value="P-loop_NTPase"/>
</dbReference>
<gene>
    <name evidence="4" type="ORF">ATL51_0192</name>
</gene>
<evidence type="ECO:0000259" key="3">
    <source>
        <dbReference type="SMART" id="SM00487"/>
    </source>
</evidence>
<dbReference type="InterPro" id="IPR014001">
    <property type="entry name" value="Helicase_ATP-bd"/>
</dbReference>
<feature type="region of interest" description="Disordered" evidence="2">
    <location>
        <begin position="1586"/>
        <end position="1667"/>
    </location>
</feature>
<name>A0AA44UUV4_PSEA5</name>
<sequence length="1667" mass="182968">MRRLQHEQRPATAEEQATLARWSGWGAVPRVFDPQREEFAQARRELRGLLSETEFSAARRSTLNAHYTDVAIAEAMWQAVRRLGFEGGTVLEPGCGAGTFLALAPEHARMVGVEVEPVTAAIAQALHPHAAVRSESFVQTRAPEGTFDLVIGNVPFAKVAPADPVHNGGGHSIHNYFLLKSVRLTRPGGLVVALTSRYTLDSENPSARRELSEHADLVGAVRLPSKAHQRAAGTAVVTDLLVLRRREPEAAPADLDWLGTSPMRIGDDEREIPVNRYFQQHPEMVLGTPLLGHGAYRQDELQVVGDLGDSTVLSGALEQLVQHATAAGLDYTSPTDSDTLDPVVTLATGAEEQQEGLLQTAPDGTFTRIQSGAIVGYAVPRTQQTELRALIGLRDTTRALLDAEAATADDTAEIAELREELGQRYDAYVETFGPIRRFTWRRTGRQNAETGEDILAKQYPPQGGFRTDPYSPVVRALEDYDESTGQASRAAIFTERVVAPRRPRTSAETPAEALAICLDTYGVVNTDHIAALLQTDPADVRDQLGDLVFEEPPRADQSGTVAEPGRLVVAAEYLSGNVRSNLAAAEAAADADPRFQRNVDALRPIIPSDLGPAEIHARLGAPWISADHVQQFLRETLEDPRLRVEHAGGNIWKVQGAGTSVAATSTWGTTRRAAPDLAEAALEQRSVRVYDEDEDGRRWLNTTETLAAQEKMAALDARFGEWVWEDPQRAEHLARVYNERFNAIVLRSYDGSELTLPGIAETFPPLRPHQRAAIARMISEPAVGLFHEVGAGKTVEMIAGAMELKRLGMVRKPAIVVPNHMLDQFAAEFLALYPRANILPAGRDDLSAQRRRDFVARAATGDWDAIILTRSAFTKLPMSVETQTRYEERESARVRAWLEDLKASGERSLNVKRMEGILARAEERLKEKLDKIKDPGLTFEQTGIDWLAIDEAHDFKNLRTLSNIPDAAVPGADRATDLHMKLEYLRERHGGRVGVLATATPIANSVSEAHVMQRYLRPDLLEEAGVEDFDSWAATFGEVVTGIELAPDGGKPRMKSRFAKFKNVPELLRMWHVSADVKTAEDLDLPVPALKADDDGRRAAEAVVVPGSAALENVVADLVRRAEQLRGGGASKGKENMLTITGEGRAAALDLRLVGADTDETVKLDVAADRIAGIWRDHRDTTYLNPDTQQAHPTPGALQLVFCDLGVPNDEGRFSVYDDLRTKLHERGLPEGSVRFMHEANNDAAKAAMFRAARSGQIAVLIGSTQRMGVGTNVQTRARALHHLDCPWRPADIAQREGRIIRQRNQNPEVEILRYVTEGSFDAYSWQTVTRKAMFIAQMMRGRLDVREIEDIGDAALSYDEVKALATGDPRVMEKAKADSDVNRLERLERAHYRNNDHLQRTVRSAERAGEEITDELRQVDAAVARRTTTRGEAFRAEVWGHPYTSRSDAGRALQDLLRPALTRANRYSAPTDARPVVEIGGHTVTAAVRPAGDDIVAELTLVDVPRGTFTIERSQFLDGDPTGLMQRLENKLGGLDKLAETLHEQRRLAAREAEQARAGLDQPFPHADQLAGARATAQMIATQMLEEASQQPSGQESAPAQQAAAGRNDDDRSAAPRTATTEELEAARQDWRHRSSAPSPEAATSTSPPEQQQAAGQSRTARGLRQ</sequence>
<dbReference type="GO" id="GO:0032259">
    <property type="term" value="P:methylation"/>
    <property type="evidence" value="ECO:0007669"/>
    <property type="project" value="UniProtKB-KW"/>
</dbReference>
<dbReference type="EMBL" id="PHUJ01000002">
    <property type="protein sequence ID" value="PKB41230.1"/>
    <property type="molecule type" value="Genomic_DNA"/>
</dbReference>
<evidence type="ECO:0000256" key="2">
    <source>
        <dbReference type="SAM" id="MobiDB-lite"/>
    </source>
</evidence>
<comment type="caution">
    <text evidence="4">The sequence shown here is derived from an EMBL/GenBank/DDBJ whole genome shotgun (WGS) entry which is preliminary data.</text>
</comment>
<dbReference type="InterPro" id="IPR052933">
    <property type="entry name" value="DNA_Protect_Modify"/>
</dbReference>
<feature type="compositionally biased region" description="Low complexity" evidence="2">
    <location>
        <begin position="1637"/>
        <end position="1651"/>
    </location>
</feature>
<protein>
    <submittedName>
        <fullName evidence="4">N12 class adenine-specific DNA methylase</fullName>
    </submittedName>
</protein>
<dbReference type="CDD" id="cd02440">
    <property type="entry name" value="AdoMet_MTases"/>
    <property type="match status" value="1"/>
</dbReference>
<feature type="domain" description="Helicase ATP-binding" evidence="3">
    <location>
        <begin position="762"/>
        <end position="1029"/>
    </location>
</feature>
<feature type="compositionally biased region" description="Polar residues" evidence="2">
    <location>
        <begin position="1589"/>
        <end position="1601"/>
    </location>
</feature>
<keyword evidence="4" id="KW-0489">Methyltransferase</keyword>
<dbReference type="GO" id="GO:0008168">
    <property type="term" value="F:methyltransferase activity"/>
    <property type="evidence" value="ECO:0007669"/>
    <property type="project" value="UniProtKB-KW"/>
</dbReference>
<dbReference type="PANTHER" id="PTHR41313:SF1">
    <property type="entry name" value="DNA METHYLASE ADENINE-SPECIFIC DOMAIN-CONTAINING PROTEIN"/>
    <property type="match status" value="1"/>
</dbReference>
<dbReference type="SUPFAM" id="SSF52540">
    <property type="entry name" value="P-loop containing nucleoside triphosphate hydrolases"/>
    <property type="match status" value="2"/>
</dbReference>
<reference evidence="4 5" key="1">
    <citation type="submission" date="2017-11" db="EMBL/GenBank/DDBJ databases">
        <title>Sequencing the genomes of 1000 actinobacteria strains.</title>
        <authorList>
            <person name="Klenk H.-P."/>
        </authorList>
    </citation>
    <scope>NUCLEOTIDE SEQUENCE [LARGE SCALE GENOMIC DNA]</scope>
    <source>
        <strain evidence="4 5">DSM 44104</strain>
    </source>
</reference>
<dbReference type="InterPro" id="IPR029063">
    <property type="entry name" value="SAM-dependent_MTases_sf"/>
</dbReference>
<dbReference type="Gene3D" id="3.40.50.300">
    <property type="entry name" value="P-loop containing nucleotide triphosphate hydrolases"/>
    <property type="match status" value="2"/>
</dbReference>
<feature type="compositionally biased region" description="Polar residues" evidence="2">
    <location>
        <begin position="1652"/>
        <end position="1661"/>
    </location>
</feature>
<feature type="coiled-coil region" evidence="1">
    <location>
        <begin position="1526"/>
        <end position="1556"/>
    </location>
</feature>
<dbReference type="SUPFAM" id="SSF53335">
    <property type="entry name" value="S-adenosyl-L-methionine-dependent methyltransferases"/>
    <property type="match status" value="1"/>
</dbReference>